<dbReference type="PANTHER" id="PTHR47351:SF1">
    <property type="entry name" value="CHITIN BIOSYNTHESIS PROTEIN CHS5"/>
    <property type="match status" value="1"/>
</dbReference>
<feature type="domain" description="BRCT" evidence="2">
    <location>
        <begin position="185"/>
        <end position="274"/>
    </location>
</feature>
<reference evidence="4 5" key="1">
    <citation type="journal article" date="2011" name="PLoS Pathog.">
        <title>Endophytic Life Strategies Decoded by Genome and Transcriptome Analyses of the Mutualistic Root Symbiont Piriformospora indica.</title>
        <authorList>
            <person name="Zuccaro A."/>
            <person name="Lahrmann U."/>
            <person name="Guldener U."/>
            <person name="Langen G."/>
            <person name="Pfiffi S."/>
            <person name="Biedenkopf D."/>
            <person name="Wong P."/>
            <person name="Samans B."/>
            <person name="Grimm C."/>
            <person name="Basiewicz M."/>
            <person name="Murat C."/>
            <person name="Martin F."/>
            <person name="Kogel K.H."/>
        </authorList>
    </citation>
    <scope>NUCLEOTIDE SEQUENCE [LARGE SCALE GENOMIC DNA]</scope>
    <source>
        <strain evidence="4 5">DSM 11827</strain>
    </source>
</reference>
<dbReference type="Gene3D" id="6.20.120.50">
    <property type="match status" value="1"/>
</dbReference>
<dbReference type="GO" id="GO:0046983">
    <property type="term" value="F:protein dimerization activity"/>
    <property type="evidence" value="ECO:0007669"/>
    <property type="project" value="InterPro"/>
</dbReference>
<evidence type="ECO:0000256" key="1">
    <source>
        <dbReference type="SAM" id="MobiDB-lite"/>
    </source>
</evidence>
<dbReference type="PANTHER" id="PTHR47351">
    <property type="entry name" value="CHITIN BIOSYNTHESIS PROTEIN CHS5"/>
    <property type="match status" value="1"/>
</dbReference>
<sequence length="508" mass="53984">MPISSDAGMAILIGSRAHLIEFPSILLPDGVTVGSIVNINVQRNVAEEEHQKSSFWKLQNDIYMMYGIKTPVTPILKLRNVTQTSVTLEWPPLQLATASLRSLDLYRSGQRLATIPNPTGNTSTKVSGLQMASPYTFQLILRTSAGTYPSNVVEVKTHTIEDTSGISVCFGTILDSDVGESAAGRKEELKRALTAMGAKYSETIQIDTTHFVCTTSLSLSSIAKGGGPKTAAVTEEPGVEYQKAVQLSIPIVQPDWVLACYYGKKMVPTAPYYLGSSVPPLLQGHNRVQSISRQNQPLPPSSPPSMTSASSSQAKRPAASTSNSRSSVSGGPSNRASTSTPPVGTKTKGKEAFIHREGGDESVPNSASPTIPARSSTSSNKPQPVPEPSLPSVDGDEEDEEEPTTPSGKNRTRTGTMNKAFKFPPEGGKNSGNLRISPPPPVPPVPPIIVVHAAQDSIVEPPKPAPTPSTARVMPEPPTPDVANPPNVDMNRRDSETDGGEIVEIDLS</sequence>
<dbReference type="SMART" id="SM00060">
    <property type="entry name" value="FN3"/>
    <property type="match status" value="1"/>
</dbReference>
<organism evidence="4 5">
    <name type="scientific">Serendipita indica (strain DSM 11827)</name>
    <name type="common">Root endophyte fungus</name>
    <name type="synonym">Piriformospora indica</name>
    <dbReference type="NCBI Taxonomy" id="1109443"/>
    <lineage>
        <taxon>Eukaryota</taxon>
        <taxon>Fungi</taxon>
        <taxon>Dikarya</taxon>
        <taxon>Basidiomycota</taxon>
        <taxon>Agaricomycotina</taxon>
        <taxon>Agaricomycetes</taxon>
        <taxon>Sebacinales</taxon>
        <taxon>Serendipitaceae</taxon>
        <taxon>Serendipita</taxon>
    </lineage>
</organism>
<dbReference type="InterPro" id="IPR013783">
    <property type="entry name" value="Ig-like_fold"/>
</dbReference>
<feature type="region of interest" description="Disordered" evidence="1">
    <location>
        <begin position="459"/>
        <end position="508"/>
    </location>
</feature>
<dbReference type="Gene3D" id="3.40.50.10190">
    <property type="entry name" value="BRCT domain"/>
    <property type="match status" value="1"/>
</dbReference>
<feature type="compositionally biased region" description="Acidic residues" evidence="1">
    <location>
        <begin position="394"/>
        <end position="403"/>
    </location>
</feature>
<dbReference type="CDD" id="cd00063">
    <property type="entry name" value="FN3"/>
    <property type="match status" value="1"/>
</dbReference>
<dbReference type="OMA" id="KEAFIHR"/>
<feature type="region of interest" description="Disordered" evidence="1">
    <location>
        <begin position="290"/>
        <end position="441"/>
    </location>
</feature>
<dbReference type="GO" id="GO:0006893">
    <property type="term" value="P:Golgi to plasma membrane transport"/>
    <property type="evidence" value="ECO:0007669"/>
    <property type="project" value="TreeGrafter"/>
</dbReference>
<feature type="compositionally biased region" description="Basic and acidic residues" evidence="1">
    <location>
        <begin position="348"/>
        <end position="359"/>
    </location>
</feature>
<dbReference type="PROSITE" id="PS50853">
    <property type="entry name" value="FN3"/>
    <property type="match status" value="1"/>
</dbReference>
<dbReference type="InterPro" id="IPR031669">
    <property type="entry name" value="Fn3_2"/>
</dbReference>
<keyword evidence="5" id="KW-1185">Reference proteome</keyword>
<dbReference type="SUPFAM" id="SSF52113">
    <property type="entry name" value="BRCT domain"/>
    <property type="match status" value="1"/>
</dbReference>
<dbReference type="InterPro" id="IPR031673">
    <property type="entry name" value="Chs5_N"/>
</dbReference>
<dbReference type="Pfam" id="PF16893">
    <property type="entry name" value="fn3_2"/>
    <property type="match status" value="1"/>
</dbReference>
<dbReference type="Pfam" id="PF00533">
    <property type="entry name" value="BRCT"/>
    <property type="match status" value="1"/>
</dbReference>
<dbReference type="eggNOG" id="ENOG502QRF7">
    <property type="taxonomic scope" value="Eukaryota"/>
</dbReference>
<dbReference type="Proteomes" id="UP000007148">
    <property type="component" value="Unassembled WGS sequence"/>
</dbReference>
<evidence type="ECO:0000313" key="5">
    <source>
        <dbReference type="Proteomes" id="UP000007148"/>
    </source>
</evidence>
<dbReference type="InterPro" id="IPR003961">
    <property type="entry name" value="FN3_dom"/>
</dbReference>
<dbReference type="InterPro" id="IPR036116">
    <property type="entry name" value="FN3_sf"/>
</dbReference>
<dbReference type="EMBL" id="CAFZ01000182">
    <property type="protein sequence ID" value="CCA72772.1"/>
    <property type="molecule type" value="Genomic_DNA"/>
</dbReference>
<gene>
    <name evidence="4" type="ORF">PIIN_06710</name>
</gene>
<comment type="caution">
    <text evidence="4">The sequence shown here is derived from an EMBL/GenBank/DDBJ whole genome shotgun (WGS) entry which is preliminary data.</text>
</comment>
<dbReference type="OrthoDB" id="245697at2759"/>
<dbReference type="Gene3D" id="2.60.40.10">
    <property type="entry name" value="Immunoglobulins"/>
    <property type="match status" value="1"/>
</dbReference>
<dbReference type="HOGENOM" id="CLU_019904_2_0_1"/>
<evidence type="ECO:0000259" key="3">
    <source>
        <dbReference type="PROSITE" id="PS50853"/>
    </source>
</evidence>
<feature type="compositionally biased region" description="Polar residues" evidence="1">
    <location>
        <begin position="407"/>
        <end position="417"/>
    </location>
</feature>
<dbReference type="GO" id="GO:0005802">
    <property type="term" value="C:trans-Golgi network"/>
    <property type="evidence" value="ECO:0007669"/>
    <property type="project" value="TreeGrafter"/>
</dbReference>
<dbReference type="AlphaFoldDB" id="G4TN74"/>
<dbReference type="InParanoid" id="G4TN74"/>
<dbReference type="InterPro" id="IPR036420">
    <property type="entry name" value="BRCT_dom_sf"/>
</dbReference>
<dbReference type="SUPFAM" id="SSF49265">
    <property type="entry name" value="Fibronectin type III"/>
    <property type="match status" value="1"/>
</dbReference>
<accession>G4TN74</accession>
<dbReference type="InterPro" id="IPR052827">
    <property type="entry name" value="CHS_Export/Cell_Fusion_Reg"/>
</dbReference>
<evidence type="ECO:0000259" key="2">
    <source>
        <dbReference type="PROSITE" id="PS50172"/>
    </source>
</evidence>
<dbReference type="STRING" id="1109443.G4TN74"/>
<dbReference type="InterPro" id="IPR001357">
    <property type="entry name" value="BRCT_dom"/>
</dbReference>
<dbReference type="PROSITE" id="PS50172">
    <property type="entry name" value="BRCT"/>
    <property type="match status" value="1"/>
</dbReference>
<feature type="domain" description="Fibronectin type-III" evidence="3">
    <location>
        <begin position="71"/>
        <end position="163"/>
    </location>
</feature>
<name>G4TN74_SERID</name>
<feature type="compositionally biased region" description="Low complexity" evidence="1">
    <location>
        <begin position="304"/>
        <end position="334"/>
    </location>
</feature>
<proteinExistence type="predicted"/>
<dbReference type="Pfam" id="PF16892">
    <property type="entry name" value="CHS5_N"/>
    <property type="match status" value="1"/>
</dbReference>
<feature type="compositionally biased region" description="Acidic residues" evidence="1">
    <location>
        <begin position="497"/>
        <end position="508"/>
    </location>
</feature>
<evidence type="ECO:0000313" key="4">
    <source>
        <dbReference type="EMBL" id="CCA72772.1"/>
    </source>
</evidence>
<dbReference type="SMART" id="SM00292">
    <property type="entry name" value="BRCT"/>
    <property type="match status" value="1"/>
</dbReference>
<feature type="compositionally biased region" description="Polar residues" evidence="1">
    <location>
        <begin position="363"/>
        <end position="382"/>
    </location>
</feature>
<dbReference type="GO" id="GO:0000747">
    <property type="term" value="P:conjugation with cellular fusion"/>
    <property type="evidence" value="ECO:0007669"/>
    <property type="project" value="TreeGrafter"/>
</dbReference>
<protein>
    <submittedName>
        <fullName evidence="4">Related to CHS5-chitin biosynthesis protein</fullName>
    </submittedName>
</protein>
<dbReference type="GO" id="GO:0034044">
    <property type="term" value="C:exomer complex"/>
    <property type="evidence" value="ECO:0007669"/>
    <property type="project" value="TreeGrafter"/>
</dbReference>